<proteinExistence type="predicted"/>
<dbReference type="RefSeq" id="WP_289215752.1">
    <property type="nucleotide sequence ID" value="NZ_JAPVRC010000004.1"/>
</dbReference>
<evidence type="ECO:0000313" key="1">
    <source>
        <dbReference type="EMBL" id="MFC7321811.1"/>
    </source>
</evidence>
<gene>
    <name evidence="1" type="ORF">ACFQMN_13065</name>
</gene>
<dbReference type="EMBL" id="JBHTBY010000011">
    <property type="protein sequence ID" value="MFC7321811.1"/>
    <property type="molecule type" value="Genomic_DNA"/>
</dbReference>
<dbReference type="Proteomes" id="UP001596494">
    <property type="component" value="Unassembled WGS sequence"/>
</dbReference>
<reference evidence="2" key="1">
    <citation type="journal article" date="2019" name="Int. J. Syst. Evol. Microbiol.">
        <title>The Global Catalogue of Microorganisms (GCM) 10K type strain sequencing project: providing services to taxonomists for standard genome sequencing and annotation.</title>
        <authorList>
            <consortium name="The Broad Institute Genomics Platform"/>
            <consortium name="The Broad Institute Genome Sequencing Center for Infectious Disease"/>
            <person name="Wu L."/>
            <person name="Ma J."/>
        </authorList>
    </citation>
    <scope>NUCLEOTIDE SEQUENCE [LARGE SCALE GENOMIC DNA]</scope>
    <source>
        <strain evidence="2">CCUG 73951</strain>
    </source>
</reference>
<keyword evidence="2" id="KW-1185">Reference proteome</keyword>
<name>A0ABW2K718_9BACI</name>
<protein>
    <submittedName>
        <fullName evidence="1">Spo0E family sporulation regulatory protein-aspartic acid phosphatase</fullName>
    </submittedName>
</protein>
<dbReference type="InterPro" id="IPR037208">
    <property type="entry name" value="Spo0E-like_sf"/>
</dbReference>
<dbReference type="Gene3D" id="4.10.280.10">
    <property type="entry name" value="Helix-loop-helix DNA-binding domain"/>
    <property type="match status" value="1"/>
</dbReference>
<dbReference type="Pfam" id="PF09388">
    <property type="entry name" value="SpoOE-like"/>
    <property type="match status" value="1"/>
</dbReference>
<sequence length="55" mass="6529">MSKIQELEDQIEQLRIKMYNSYADNPYGTQVLKFSRELDHLLNQLNKESNISLND</sequence>
<dbReference type="InterPro" id="IPR036638">
    <property type="entry name" value="HLH_DNA-bd_sf"/>
</dbReference>
<comment type="caution">
    <text evidence="1">The sequence shown here is derived from an EMBL/GenBank/DDBJ whole genome shotgun (WGS) entry which is preliminary data.</text>
</comment>
<accession>A0ABW2K718</accession>
<organism evidence="1 2">
    <name type="scientific">Halobacillus campisalis</name>
    <dbReference type="NCBI Taxonomy" id="435909"/>
    <lineage>
        <taxon>Bacteria</taxon>
        <taxon>Bacillati</taxon>
        <taxon>Bacillota</taxon>
        <taxon>Bacilli</taxon>
        <taxon>Bacillales</taxon>
        <taxon>Bacillaceae</taxon>
        <taxon>Halobacillus</taxon>
    </lineage>
</organism>
<dbReference type="SUPFAM" id="SSF140500">
    <property type="entry name" value="BAS1536-like"/>
    <property type="match status" value="1"/>
</dbReference>
<dbReference type="InterPro" id="IPR018540">
    <property type="entry name" value="Spo0E-like"/>
</dbReference>
<evidence type="ECO:0000313" key="2">
    <source>
        <dbReference type="Proteomes" id="UP001596494"/>
    </source>
</evidence>